<dbReference type="InterPro" id="IPR004709">
    <property type="entry name" value="NaH_exchanger"/>
</dbReference>
<feature type="compositionally biased region" description="Polar residues" evidence="10">
    <location>
        <begin position="837"/>
        <end position="856"/>
    </location>
</feature>
<accession>A0AAV2HGX1</accession>
<dbReference type="EMBL" id="CAXITT010000124">
    <property type="protein sequence ID" value="CAL1532740.1"/>
    <property type="molecule type" value="Genomic_DNA"/>
</dbReference>
<dbReference type="GO" id="GO:0015385">
    <property type="term" value="F:sodium:proton antiporter activity"/>
    <property type="evidence" value="ECO:0007669"/>
    <property type="project" value="InterPro"/>
</dbReference>
<evidence type="ECO:0000256" key="3">
    <source>
        <dbReference type="ARBA" id="ARBA00022692"/>
    </source>
</evidence>
<feature type="transmembrane region" description="Helical" evidence="11">
    <location>
        <begin position="207"/>
        <end position="231"/>
    </location>
</feature>
<dbReference type="Gene3D" id="6.10.140.1330">
    <property type="match status" value="1"/>
</dbReference>
<keyword evidence="14" id="KW-1185">Reference proteome</keyword>
<dbReference type="PANTHER" id="PTHR10110:SF98">
    <property type="entry name" value="SODIUM_HYDROGEN EXCHANGER"/>
    <property type="match status" value="1"/>
</dbReference>
<feature type="domain" description="Cation/H+ exchanger transmembrane" evidence="12">
    <location>
        <begin position="92"/>
        <end position="491"/>
    </location>
</feature>
<feature type="compositionally biased region" description="Polar residues" evidence="10">
    <location>
        <begin position="866"/>
        <end position="876"/>
    </location>
</feature>
<dbReference type="GO" id="GO:0015386">
    <property type="term" value="F:potassium:proton antiporter activity"/>
    <property type="evidence" value="ECO:0007669"/>
    <property type="project" value="TreeGrafter"/>
</dbReference>
<proteinExistence type="inferred from homology"/>
<keyword evidence="7 11" id="KW-0472">Membrane</keyword>
<protein>
    <recommendedName>
        <fullName evidence="9">Sodium/hydrogen exchanger</fullName>
    </recommendedName>
</protein>
<feature type="transmembrane region" description="Helical" evidence="11">
    <location>
        <begin position="175"/>
        <end position="195"/>
    </location>
</feature>
<keyword evidence="4 11" id="KW-1133">Transmembrane helix</keyword>
<feature type="region of interest" description="Disordered" evidence="10">
    <location>
        <begin position="1111"/>
        <end position="1162"/>
    </location>
</feature>
<dbReference type="NCBIfam" id="TIGR00840">
    <property type="entry name" value="b_cpa1"/>
    <property type="match status" value="1"/>
</dbReference>
<feature type="transmembrane region" description="Helical" evidence="11">
    <location>
        <begin position="84"/>
        <end position="104"/>
    </location>
</feature>
<evidence type="ECO:0000256" key="1">
    <source>
        <dbReference type="ARBA" id="ARBA00004141"/>
    </source>
</evidence>
<dbReference type="PRINTS" id="PR01084">
    <property type="entry name" value="NAHEXCHNGR"/>
</dbReference>
<feature type="transmembrane region" description="Helical" evidence="11">
    <location>
        <begin position="375"/>
        <end position="394"/>
    </location>
</feature>
<feature type="region of interest" description="Disordered" evidence="10">
    <location>
        <begin position="39"/>
        <end position="67"/>
    </location>
</feature>
<evidence type="ECO:0000256" key="6">
    <source>
        <dbReference type="ARBA" id="ARBA00023065"/>
    </source>
</evidence>
<comment type="similarity">
    <text evidence="9">Belongs to the monovalent cation:proton antiporter 1 (CPA1) transporter (TC 2.A.36) family.</text>
</comment>
<feature type="transmembrane region" description="Helical" evidence="11">
    <location>
        <begin position="238"/>
        <end position="262"/>
    </location>
</feature>
<dbReference type="Gene3D" id="6.10.250.1040">
    <property type="match status" value="1"/>
</dbReference>
<keyword evidence="6 9" id="KW-0406">Ion transport</keyword>
<feature type="transmembrane region" description="Helical" evidence="11">
    <location>
        <begin position="400"/>
        <end position="421"/>
    </location>
</feature>
<dbReference type="Proteomes" id="UP001497497">
    <property type="component" value="Unassembled WGS sequence"/>
</dbReference>
<feature type="compositionally biased region" description="Acidic residues" evidence="10">
    <location>
        <begin position="1142"/>
        <end position="1162"/>
    </location>
</feature>
<evidence type="ECO:0000313" key="14">
    <source>
        <dbReference type="Proteomes" id="UP001497497"/>
    </source>
</evidence>
<feature type="compositionally biased region" description="Basic and acidic residues" evidence="10">
    <location>
        <begin position="57"/>
        <end position="67"/>
    </location>
</feature>
<evidence type="ECO:0000256" key="10">
    <source>
        <dbReference type="SAM" id="MobiDB-lite"/>
    </source>
</evidence>
<evidence type="ECO:0000256" key="8">
    <source>
        <dbReference type="ARBA" id="ARBA00023201"/>
    </source>
</evidence>
<dbReference type="PANTHER" id="PTHR10110">
    <property type="entry name" value="SODIUM/HYDROGEN EXCHANGER"/>
    <property type="match status" value="1"/>
</dbReference>
<feature type="transmembrane region" description="Helical" evidence="11">
    <location>
        <begin position="465"/>
        <end position="484"/>
    </location>
</feature>
<feature type="transmembrane region" description="Helical" evidence="11">
    <location>
        <begin position="282"/>
        <end position="306"/>
    </location>
</feature>
<dbReference type="AlphaFoldDB" id="A0AAV2HGX1"/>
<evidence type="ECO:0000259" key="12">
    <source>
        <dbReference type="Pfam" id="PF00999"/>
    </source>
</evidence>
<keyword evidence="3 9" id="KW-0812">Transmembrane</keyword>
<dbReference type="InterPro" id="IPR018422">
    <property type="entry name" value="Cation/H_exchanger_CPA1"/>
</dbReference>
<evidence type="ECO:0000313" key="13">
    <source>
        <dbReference type="EMBL" id="CAL1532740.1"/>
    </source>
</evidence>
<feature type="compositionally biased region" description="Basic and acidic residues" evidence="10">
    <location>
        <begin position="877"/>
        <end position="897"/>
    </location>
</feature>
<feature type="region of interest" description="Disordered" evidence="10">
    <location>
        <begin position="837"/>
        <end position="932"/>
    </location>
</feature>
<feature type="compositionally biased region" description="Polar residues" evidence="10">
    <location>
        <begin position="792"/>
        <end position="816"/>
    </location>
</feature>
<evidence type="ECO:0000256" key="5">
    <source>
        <dbReference type="ARBA" id="ARBA00023053"/>
    </source>
</evidence>
<feature type="region of interest" description="Disordered" evidence="10">
    <location>
        <begin position="777"/>
        <end position="816"/>
    </location>
</feature>
<dbReference type="GO" id="GO:0005886">
    <property type="term" value="C:plasma membrane"/>
    <property type="evidence" value="ECO:0007669"/>
    <property type="project" value="TreeGrafter"/>
</dbReference>
<feature type="transmembrane region" description="Helical" evidence="11">
    <location>
        <begin position="144"/>
        <end position="163"/>
    </location>
</feature>
<dbReference type="InterPro" id="IPR006153">
    <property type="entry name" value="Cation/H_exchanger_TM"/>
</dbReference>
<dbReference type="GO" id="GO:0051453">
    <property type="term" value="P:regulation of intracellular pH"/>
    <property type="evidence" value="ECO:0007669"/>
    <property type="project" value="TreeGrafter"/>
</dbReference>
<evidence type="ECO:0000256" key="7">
    <source>
        <dbReference type="ARBA" id="ARBA00023136"/>
    </source>
</evidence>
<evidence type="ECO:0000256" key="2">
    <source>
        <dbReference type="ARBA" id="ARBA00022448"/>
    </source>
</evidence>
<keyword evidence="9" id="KW-0050">Antiport</keyword>
<dbReference type="Pfam" id="PF00999">
    <property type="entry name" value="Na_H_Exchanger"/>
    <property type="match status" value="1"/>
</dbReference>
<feature type="transmembrane region" description="Helical" evidence="11">
    <location>
        <begin position="337"/>
        <end position="354"/>
    </location>
</feature>
<sequence length="1162" mass="129254">MMGIIGNRTIGLGVISWIFLLALLVFHLSLTGSSAVSEQNAEQEAPVKETPLSQQTDESHKTNAESNHSERYKLVGFNFHHVEVPYVICLWILLASVAKIGFHLYDKLPHIFPESCLLITLGILVGVTLFYTETAKSTQYTLDANTFFLFLLPPIIYDAGYHMPNKAFFNNLGTILLLAVVNTLWNTLGIGIGLWGMSYVGWIHKKISMLHCFVFAALISAVDPVAVLAIFEEIQVNEILYIIVFGESLLNDGVTVVVYRMMEGFTEIGESKLEIIDFLTGVLQFFIVCLGGTAIGVIYGLVGAFITKYTDHVRVIEPLFIFVLGYLAYLTSEIMEWSGILALTFGGIIMRHYTEANMTKKSTTTVKYFMKMMANISETIIFMFLGLSTVIDSHDWQLDFILFSILFCLIFRVTGVIFLSFMLNRRRLIRLSPIDQFIMSYGGLRGGIAFCLALLLDPVQMPERAMFVTTTLVIVFFTVFIQGITIKPVVNALKVERAEDIDPSMNEMIHKRFIDHLMAGVEDIVGKSGDNSLQHKFDYYNTKYLKPWLLREKPKSRDTSIVRGFTKLSMQDAKAAVKSFPGISRDPSFINLMQNSHSVANLLHRRATIGVPNDRDVVVNFPPDHQGLTKSGDETMQGVLEESMFHPRSAWVQERRHTLAEIHNHPPFRHTEREQLRHLVSDIHSRARVEGAKNGIYANSSDVKKERRNISFSSLNPTLENTVSDSAEIGSSTQETTSNPLETSSEACQVQQETSSRAHEGPTASEVVFTLGMPAPAKKSSKVTKSPPLTPTPQSDLTPPNLNLPNKSTNFESSPNSLNAIPISSYFSSSTKEIFDTSSGLNVTRTEPINIPSTRCKTLGDDNSIIPASNQSNSESGDSKPDHKSDEDESRSNHEETLAESSLPWRRTTSLPPVPSSVSLSLPDDENPLMSEAPSWADNLAYSHLTETGSPYNSPNNTITAVPKESHPRAVFDIFPPSSPPPSESAVPVIPPPWACILTNANLMSEEPLPSQSLKSRDTGDKASCLLVSSHDLVPPSHHSCLEPNRLEPPISRRHSEASSPVHFQLMEKPESVTAAAIESQLMGIEEDYHHGMTDRVSMWLANHSDVPFEQEELPTELSRQEEGQQILESLRKKKEKWAMGDTDDGTDADVESDDEVQDTRL</sequence>
<organism evidence="13 14">
    <name type="scientific">Lymnaea stagnalis</name>
    <name type="common">Great pond snail</name>
    <name type="synonym">Helix stagnalis</name>
    <dbReference type="NCBI Taxonomy" id="6523"/>
    <lineage>
        <taxon>Eukaryota</taxon>
        <taxon>Metazoa</taxon>
        <taxon>Spiralia</taxon>
        <taxon>Lophotrochozoa</taxon>
        <taxon>Mollusca</taxon>
        <taxon>Gastropoda</taxon>
        <taxon>Heterobranchia</taxon>
        <taxon>Euthyneura</taxon>
        <taxon>Panpulmonata</taxon>
        <taxon>Hygrophila</taxon>
        <taxon>Lymnaeoidea</taxon>
        <taxon>Lymnaeidae</taxon>
        <taxon>Lymnaea</taxon>
    </lineage>
</organism>
<feature type="compositionally biased region" description="Polar residues" evidence="10">
    <location>
        <begin position="714"/>
        <end position="755"/>
    </location>
</feature>
<evidence type="ECO:0000256" key="11">
    <source>
        <dbReference type="SAM" id="Phobius"/>
    </source>
</evidence>
<keyword evidence="2 9" id="KW-0813">Transport</keyword>
<keyword evidence="8 9" id="KW-0739">Sodium transport</keyword>
<evidence type="ECO:0000256" key="9">
    <source>
        <dbReference type="RuleBase" id="RU003722"/>
    </source>
</evidence>
<reference evidence="13 14" key="1">
    <citation type="submission" date="2024-04" db="EMBL/GenBank/DDBJ databases">
        <authorList>
            <consortium name="Genoscope - CEA"/>
            <person name="William W."/>
        </authorList>
    </citation>
    <scope>NUCLEOTIDE SEQUENCE [LARGE SCALE GENOMIC DNA]</scope>
</reference>
<dbReference type="GO" id="GO:0098719">
    <property type="term" value="P:sodium ion import across plasma membrane"/>
    <property type="evidence" value="ECO:0007669"/>
    <property type="project" value="TreeGrafter"/>
</dbReference>
<feature type="transmembrane region" description="Helical" evidence="11">
    <location>
        <begin position="12"/>
        <end position="30"/>
    </location>
</feature>
<comment type="caution">
    <text evidence="13">The sequence shown here is derived from an EMBL/GenBank/DDBJ whole genome shotgun (WGS) entry which is preliminary data.</text>
</comment>
<comment type="subcellular location">
    <subcellularLocation>
        <location evidence="1">Membrane</location>
        <topology evidence="1">Multi-pass membrane protein</topology>
    </subcellularLocation>
</comment>
<gene>
    <name evidence="13" type="ORF">GSLYS_00006758001</name>
</gene>
<evidence type="ECO:0000256" key="4">
    <source>
        <dbReference type="ARBA" id="ARBA00022989"/>
    </source>
</evidence>
<keyword evidence="5" id="KW-0915">Sodium</keyword>
<feature type="transmembrane region" description="Helical" evidence="11">
    <location>
        <begin position="111"/>
        <end position="132"/>
    </location>
</feature>
<feature type="transmembrane region" description="Helical" evidence="11">
    <location>
        <begin position="313"/>
        <end position="331"/>
    </location>
</feature>
<feature type="region of interest" description="Disordered" evidence="10">
    <location>
        <begin position="714"/>
        <end position="763"/>
    </location>
</feature>
<name>A0AAV2HGX1_LYMST</name>